<dbReference type="InterPro" id="IPR019277">
    <property type="entry name" value="DUF2304"/>
</dbReference>
<dbReference type="RefSeq" id="WP_203900213.1">
    <property type="nucleotide sequence ID" value="NZ_BOPF01000012.1"/>
</dbReference>
<keyword evidence="1" id="KW-0472">Membrane</keyword>
<keyword evidence="1" id="KW-0812">Transmembrane</keyword>
<evidence type="ECO:0000256" key="1">
    <source>
        <dbReference type="SAM" id="Phobius"/>
    </source>
</evidence>
<gene>
    <name evidence="2" type="ORF">Val02_35740</name>
</gene>
<name>A0A8J3YMZ2_9ACTN</name>
<reference evidence="2" key="1">
    <citation type="submission" date="2021-01" db="EMBL/GenBank/DDBJ databases">
        <title>Whole genome shotgun sequence of Virgisporangium aliadipatigenens NBRC 105644.</title>
        <authorList>
            <person name="Komaki H."/>
            <person name="Tamura T."/>
        </authorList>
    </citation>
    <scope>NUCLEOTIDE SEQUENCE</scope>
    <source>
        <strain evidence="2">NBRC 105644</strain>
    </source>
</reference>
<protein>
    <recommendedName>
        <fullName evidence="4">DUF2304 domain-containing protein</fullName>
    </recommendedName>
</protein>
<dbReference type="Proteomes" id="UP000619260">
    <property type="component" value="Unassembled WGS sequence"/>
</dbReference>
<organism evidence="2 3">
    <name type="scientific">Virgisporangium aliadipatigenens</name>
    <dbReference type="NCBI Taxonomy" id="741659"/>
    <lineage>
        <taxon>Bacteria</taxon>
        <taxon>Bacillati</taxon>
        <taxon>Actinomycetota</taxon>
        <taxon>Actinomycetes</taxon>
        <taxon>Micromonosporales</taxon>
        <taxon>Micromonosporaceae</taxon>
        <taxon>Virgisporangium</taxon>
    </lineage>
</organism>
<accession>A0A8J3YMZ2</accession>
<keyword evidence="1" id="KW-1133">Transmembrane helix</keyword>
<feature type="transmembrane region" description="Helical" evidence="1">
    <location>
        <begin position="31"/>
        <end position="49"/>
    </location>
</feature>
<comment type="caution">
    <text evidence="2">The sequence shown here is derived from an EMBL/GenBank/DDBJ whole genome shotgun (WGS) entry which is preliminary data.</text>
</comment>
<feature type="transmembrane region" description="Helical" evidence="1">
    <location>
        <begin position="6"/>
        <end position="22"/>
    </location>
</feature>
<proteinExistence type="predicted"/>
<dbReference type="Pfam" id="PF10066">
    <property type="entry name" value="DUF2304"/>
    <property type="match status" value="1"/>
</dbReference>
<sequence length="116" mass="12970">MSLTVFTAAVGVVILLFILELLRRRQIREKYAALWIVVLVAVVPLALFPRISDPIAHALGVASGVSLALFGGFVFLLLVCIHLSWEMSRLEEETRTLAEEIALIRTRLDEKGQVER</sequence>
<feature type="transmembrane region" description="Helical" evidence="1">
    <location>
        <begin position="55"/>
        <end position="81"/>
    </location>
</feature>
<dbReference type="AlphaFoldDB" id="A0A8J3YMZ2"/>
<dbReference type="EMBL" id="BOPF01000012">
    <property type="protein sequence ID" value="GIJ46688.1"/>
    <property type="molecule type" value="Genomic_DNA"/>
</dbReference>
<evidence type="ECO:0000313" key="3">
    <source>
        <dbReference type="Proteomes" id="UP000619260"/>
    </source>
</evidence>
<evidence type="ECO:0008006" key="4">
    <source>
        <dbReference type="Google" id="ProtNLM"/>
    </source>
</evidence>
<evidence type="ECO:0000313" key="2">
    <source>
        <dbReference type="EMBL" id="GIJ46688.1"/>
    </source>
</evidence>
<keyword evidence="3" id="KW-1185">Reference proteome</keyword>